<dbReference type="InterPro" id="IPR000375">
    <property type="entry name" value="Dynamin_stalk"/>
</dbReference>
<gene>
    <name evidence="6" type="ORF">BGZ96_009641</name>
</gene>
<feature type="domain" description="Dynamin-type G" evidence="5">
    <location>
        <begin position="26"/>
        <end position="302"/>
    </location>
</feature>
<dbReference type="PANTHER" id="PTHR11566:SF21">
    <property type="entry name" value="DYNAMIN RELATED PROTEIN 1, ISOFORM A"/>
    <property type="match status" value="1"/>
</dbReference>
<evidence type="ECO:0000259" key="5">
    <source>
        <dbReference type="PROSITE" id="PS51718"/>
    </source>
</evidence>
<evidence type="ECO:0008006" key="8">
    <source>
        <dbReference type="Google" id="ProtNLM"/>
    </source>
</evidence>
<dbReference type="PROSITE" id="PS51718">
    <property type="entry name" value="G_DYNAMIN_2"/>
    <property type="match status" value="1"/>
</dbReference>
<evidence type="ECO:0000313" key="7">
    <source>
        <dbReference type="Proteomes" id="UP001194696"/>
    </source>
</evidence>
<dbReference type="PANTHER" id="PTHR11566">
    <property type="entry name" value="DYNAMIN"/>
    <property type="match status" value="1"/>
</dbReference>
<dbReference type="EMBL" id="JAAAIM010000595">
    <property type="protein sequence ID" value="KAG0286210.1"/>
    <property type="molecule type" value="Genomic_DNA"/>
</dbReference>
<dbReference type="Pfam" id="PF00350">
    <property type="entry name" value="Dynamin_N"/>
    <property type="match status" value="1"/>
</dbReference>
<dbReference type="Gene3D" id="3.40.50.300">
    <property type="entry name" value="P-loop containing nucleotide triphosphate hydrolases"/>
    <property type="match status" value="1"/>
</dbReference>
<organism evidence="6 7">
    <name type="scientific">Linnemannia gamsii</name>
    <dbReference type="NCBI Taxonomy" id="64522"/>
    <lineage>
        <taxon>Eukaryota</taxon>
        <taxon>Fungi</taxon>
        <taxon>Fungi incertae sedis</taxon>
        <taxon>Mucoromycota</taxon>
        <taxon>Mortierellomycotina</taxon>
        <taxon>Mortierellomycetes</taxon>
        <taxon>Mortierellales</taxon>
        <taxon>Mortierellaceae</taxon>
        <taxon>Linnemannia</taxon>
    </lineage>
</organism>
<dbReference type="InterPro" id="IPR022812">
    <property type="entry name" value="Dynamin"/>
</dbReference>
<reference evidence="6 7" key="1">
    <citation type="journal article" date="2020" name="Fungal Divers.">
        <title>Resolving the Mortierellaceae phylogeny through synthesis of multi-gene phylogenetics and phylogenomics.</title>
        <authorList>
            <person name="Vandepol N."/>
            <person name="Liber J."/>
            <person name="Desiro A."/>
            <person name="Na H."/>
            <person name="Kennedy M."/>
            <person name="Barry K."/>
            <person name="Grigoriev I.V."/>
            <person name="Miller A.N."/>
            <person name="O'Donnell K."/>
            <person name="Stajich J.E."/>
            <person name="Bonito G."/>
        </authorList>
    </citation>
    <scope>NUCLEOTIDE SEQUENCE [LARGE SCALE GENOMIC DNA]</scope>
    <source>
        <strain evidence="6 7">AD045</strain>
    </source>
</reference>
<dbReference type="SUPFAM" id="SSF52540">
    <property type="entry name" value="P-loop containing nucleoside triphosphate hydrolases"/>
    <property type="match status" value="1"/>
</dbReference>
<feature type="region of interest" description="Disordered" evidence="3">
    <location>
        <begin position="530"/>
        <end position="582"/>
    </location>
</feature>
<evidence type="ECO:0000256" key="3">
    <source>
        <dbReference type="SAM" id="MobiDB-lite"/>
    </source>
</evidence>
<proteinExistence type="predicted"/>
<dbReference type="InterPro" id="IPR045063">
    <property type="entry name" value="Dynamin_N"/>
</dbReference>
<evidence type="ECO:0000256" key="1">
    <source>
        <dbReference type="ARBA" id="ARBA00022741"/>
    </source>
</evidence>
<dbReference type="PROSITE" id="PS51388">
    <property type="entry name" value="GED"/>
    <property type="match status" value="1"/>
</dbReference>
<comment type="caution">
    <text evidence="6">The sequence shown here is derived from an EMBL/GenBank/DDBJ whole genome shotgun (WGS) entry which is preliminary data.</text>
</comment>
<dbReference type="Proteomes" id="UP001194696">
    <property type="component" value="Unassembled WGS sequence"/>
</dbReference>
<dbReference type="InterPro" id="IPR027417">
    <property type="entry name" value="P-loop_NTPase"/>
</dbReference>
<dbReference type="Pfam" id="PF01031">
    <property type="entry name" value="Dynamin_M"/>
    <property type="match status" value="1"/>
</dbReference>
<feature type="compositionally biased region" description="Polar residues" evidence="3">
    <location>
        <begin position="534"/>
        <end position="551"/>
    </location>
</feature>
<dbReference type="PRINTS" id="PR00195">
    <property type="entry name" value="DYNAMIN"/>
</dbReference>
<keyword evidence="7" id="KW-1185">Reference proteome</keyword>
<dbReference type="InterPro" id="IPR030381">
    <property type="entry name" value="G_DYNAMIN_dom"/>
</dbReference>
<evidence type="ECO:0000259" key="4">
    <source>
        <dbReference type="PROSITE" id="PS51388"/>
    </source>
</evidence>
<sequence length="667" mass="75115">MLDAESEYQSVIDTINGIQGHGMTHRLSIPKMVIIGDQSSGKSSVLEAITKLSFPRGKDLCTRFATQVHLRRNTALEKEVLSARIEGEEEFNNLFRVVQLPMTFHGVIEQAVLILCKKKNTDISDRVLELTLSGPTQTPLTIIDLPGFINTTSNDQDKSLPNTISVINKRYIQDPRTIILAVVQANVDLNTTRALSEAGEYDPEGDRTIPIVTKPDCIQNGMHPDWMEVLLNRKKTMLHGYLVLRNTGFDQKDLTWEAARLEEQRFFETDLWSPISADRKGRDAVKKFLGNLLFEHISRELPILKREVDAAIDAYKRDLVALGTPIANTDEARIKLIESTMRLQPQVIAFLNADYDHTYLAMFKNKPIGSSGQDPYFIRSSLLSLYKKYRADMSSRDSGVPTTEIMCLVARYKGNDLPGFVSFNTFKNIVNGHFLDRWRSITKTHVKTMHAHLTEAISSFIAHVANPIARDVFTHVFGRFSRLQVIEIEKTIHNIIDDEATPFTLSRHYSETVHMERSKNNWIPALPCEPSPASELTNDSGFVTPPASETESAVPAAPEAPQTGPPALPLQQQQSASNWDDVHTSDEMIPCLRAYLKTARDRIVDKVLMETIERHMIKGIQEYFSMVLSATNGEVACMLESPALKRQRVDLEKKIAAFEGILEELSK</sequence>
<protein>
    <recommendedName>
        <fullName evidence="8">P-loop containing nucleoside triphosphate hydrolase protein</fullName>
    </recommendedName>
</protein>
<keyword evidence="2" id="KW-0342">GTP-binding</keyword>
<accession>A0ABQ7JXU2</accession>
<feature type="domain" description="GED" evidence="4">
    <location>
        <begin position="585"/>
        <end position="667"/>
    </location>
</feature>
<dbReference type="SMART" id="SM00053">
    <property type="entry name" value="DYNc"/>
    <property type="match status" value="1"/>
</dbReference>
<keyword evidence="1" id="KW-0547">Nucleotide-binding</keyword>
<dbReference type="InterPro" id="IPR001401">
    <property type="entry name" value="Dynamin_GTPase"/>
</dbReference>
<name>A0ABQ7JXU2_9FUNG</name>
<dbReference type="Gene3D" id="1.20.120.1240">
    <property type="entry name" value="Dynamin, middle domain"/>
    <property type="match status" value="1"/>
</dbReference>
<dbReference type="InterPro" id="IPR020850">
    <property type="entry name" value="GED_dom"/>
</dbReference>
<dbReference type="CDD" id="cd08771">
    <property type="entry name" value="DLP_1"/>
    <property type="match status" value="1"/>
</dbReference>
<evidence type="ECO:0000313" key="6">
    <source>
        <dbReference type="EMBL" id="KAG0286210.1"/>
    </source>
</evidence>
<evidence type="ECO:0000256" key="2">
    <source>
        <dbReference type="ARBA" id="ARBA00023134"/>
    </source>
</evidence>